<dbReference type="InterPro" id="IPR034282">
    <property type="entry name" value="CuRO_2_CopA"/>
</dbReference>
<dbReference type="Gene3D" id="2.60.40.420">
    <property type="entry name" value="Cupredoxins - blue copper proteins"/>
    <property type="match status" value="3"/>
</dbReference>
<dbReference type="AlphaFoldDB" id="A0A9Q3ZBY7"/>
<dbReference type="PROSITE" id="PS00079">
    <property type="entry name" value="MULTICOPPER_OXIDASE1"/>
    <property type="match status" value="2"/>
</dbReference>
<reference evidence="8" key="1">
    <citation type="submission" date="2022-01" db="EMBL/GenBank/DDBJ databases">
        <authorList>
            <person name="Karlyshev A.V."/>
            <person name="Jaspars M."/>
        </authorList>
    </citation>
    <scope>NUCLEOTIDE SEQUENCE</scope>
    <source>
        <strain evidence="8">AGSA3-2</strain>
    </source>
</reference>
<evidence type="ECO:0000313" key="8">
    <source>
        <dbReference type="EMBL" id="MCE7508153.1"/>
    </source>
</evidence>
<dbReference type="KEGG" id="axe:P40_19985"/>
<dbReference type="InterPro" id="IPR001117">
    <property type="entry name" value="Cu-oxidase_2nd"/>
</dbReference>
<evidence type="ECO:0000256" key="2">
    <source>
        <dbReference type="ARBA" id="ARBA00023002"/>
    </source>
</evidence>
<evidence type="ECO:0000259" key="6">
    <source>
        <dbReference type="Pfam" id="PF07731"/>
    </source>
</evidence>
<dbReference type="CDD" id="cd13896">
    <property type="entry name" value="CuRO_3_CopA"/>
    <property type="match status" value="1"/>
</dbReference>
<feature type="domain" description="Plastocyanin-like" evidence="5">
    <location>
        <begin position="225"/>
        <end position="336"/>
    </location>
</feature>
<evidence type="ECO:0000259" key="5">
    <source>
        <dbReference type="Pfam" id="PF00394"/>
    </source>
</evidence>
<dbReference type="PANTHER" id="PTHR11709:SF394">
    <property type="entry name" value="FI03373P-RELATED"/>
    <property type="match status" value="1"/>
</dbReference>
<dbReference type="InterPro" id="IPR008972">
    <property type="entry name" value="Cupredoxin"/>
</dbReference>
<dbReference type="Pfam" id="PF07731">
    <property type="entry name" value="Cu-oxidase_2"/>
    <property type="match status" value="1"/>
</dbReference>
<evidence type="ECO:0000313" key="9">
    <source>
        <dbReference type="Proteomes" id="UP001107961"/>
    </source>
</evidence>
<feature type="domain" description="Plastocyanin-like" evidence="6">
    <location>
        <begin position="521"/>
        <end position="638"/>
    </location>
</feature>
<sequence>MTTSFSLPRRRFVQGLALGGTALGLGLTPTQLFARQGQTGAPELRGNQFQLNIGAADVNLTGRNRPATLVNGSLPAPTLRWREGETVTLRVTNHLPETTSIHWHGLLLPFQMDGVPGLSFDGIAPGETFTYQFPLRQSGTYWYHSHSGFQEQTGLYGGLIIDPAEPDPHTVDRDYAVVLSDWSDQDPKRIYATLKKLSHYYNFSERTLFDTLRDFREKGVVRTLKDRHMWNRMRMSETDLADVTGYTYSFLVNGHTPAANWQARFEPGERIKLRFINASAMTIFDLRIPGLDMTVVAMDGQPVKPVRFHECRLGVAETLDVIVEPKDHRAYTLFAQTIDRSGYARGTLTPDPSLSAEVPELDPVPLLGHREMGMGAMDHGAMGHDSGAMKTMDHSRMNHGGMDHGDMNHGDMSGGMDHGSMNHQGMSHGTQSGMDHSAMGHANHDTNAAVPFAVSADNPDLPARQSATEHADSEYGPGVDMRAMSPAPMLDDPGIGLRDRDWKVLTYADLEYAHGLPDSTRPEREIVLHLTGNMERYMWSFNGIPFADAEPLELYHNERVRLTLVNDTMMHHPIHLHGLWSDLELGDGRLLRKHTLLVKPGEKLSYLVRADALGRWAYHCHLLYHMEAGMFREVRVVPRHQHHTDEESRS</sequence>
<dbReference type="GO" id="GO:0016491">
    <property type="term" value="F:oxidoreductase activity"/>
    <property type="evidence" value="ECO:0007669"/>
    <property type="project" value="UniProtKB-KW"/>
</dbReference>
<proteinExistence type="predicted"/>
<dbReference type="CDD" id="cd13848">
    <property type="entry name" value="CuRO_1_CopA"/>
    <property type="match status" value="1"/>
</dbReference>
<dbReference type="InterPro" id="IPR045087">
    <property type="entry name" value="Cu-oxidase_fam"/>
</dbReference>
<evidence type="ECO:0000256" key="4">
    <source>
        <dbReference type="SAM" id="MobiDB-lite"/>
    </source>
</evidence>
<dbReference type="RefSeq" id="WP_080531683.1">
    <property type="nucleotide sequence ID" value="NZ_CP012331.1"/>
</dbReference>
<dbReference type="InterPro" id="IPR033138">
    <property type="entry name" value="Cu_oxidase_CS"/>
</dbReference>
<dbReference type="InterPro" id="IPR011706">
    <property type="entry name" value="Cu-oxidase_C"/>
</dbReference>
<dbReference type="GO" id="GO:0042597">
    <property type="term" value="C:periplasmic space"/>
    <property type="evidence" value="ECO:0007669"/>
    <property type="project" value="InterPro"/>
</dbReference>
<evidence type="ECO:0000256" key="1">
    <source>
        <dbReference type="ARBA" id="ARBA00022723"/>
    </source>
</evidence>
<dbReference type="InterPro" id="IPR002355">
    <property type="entry name" value="Cu_oxidase_Cu_BS"/>
</dbReference>
<dbReference type="EMBL" id="JAJVKT010000005">
    <property type="protein sequence ID" value="MCE7508153.1"/>
    <property type="molecule type" value="Genomic_DNA"/>
</dbReference>
<dbReference type="InterPro" id="IPR011707">
    <property type="entry name" value="Cu-oxidase-like_N"/>
</dbReference>
<dbReference type="SUPFAM" id="SSF49503">
    <property type="entry name" value="Cupredoxins"/>
    <property type="match status" value="3"/>
</dbReference>
<dbReference type="GO" id="GO:0005507">
    <property type="term" value="F:copper ion binding"/>
    <property type="evidence" value="ECO:0007669"/>
    <property type="project" value="InterPro"/>
</dbReference>
<evidence type="ECO:0000259" key="7">
    <source>
        <dbReference type="Pfam" id="PF07732"/>
    </source>
</evidence>
<dbReference type="CDD" id="cd13874">
    <property type="entry name" value="CuRO_2_CopA"/>
    <property type="match status" value="1"/>
</dbReference>
<dbReference type="NCBIfam" id="TIGR01480">
    <property type="entry name" value="copper_res_A"/>
    <property type="match status" value="1"/>
</dbReference>
<keyword evidence="2" id="KW-0560">Oxidoreductase</keyword>
<evidence type="ECO:0000256" key="3">
    <source>
        <dbReference type="ARBA" id="ARBA00023008"/>
    </source>
</evidence>
<dbReference type="Pfam" id="PF07732">
    <property type="entry name" value="Cu-oxidase_3"/>
    <property type="match status" value="1"/>
</dbReference>
<feature type="region of interest" description="Disordered" evidence="4">
    <location>
        <begin position="461"/>
        <end position="480"/>
    </location>
</feature>
<comment type="caution">
    <text evidence="8">The sequence shown here is derived from an EMBL/GenBank/DDBJ whole genome shotgun (WGS) entry which is preliminary data.</text>
</comment>
<gene>
    <name evidence="8" type="ORF">LZG35_05850</name>
</gene>
<dbReference type="PANTHER" id="PTHR11709">
    <property type="entry name" value="MULTI-COPPER OXIDASE"/>
    <property type="match status" value="1"/>
</dbReference>
<dbReference type="Proteomes" id="UP001107961">
    <property type="component" value="Unassembled WGS sequence"/>
</dbReference>
<keyword evidence="3" id="KW-0186">Copper</keyword>
<dbReference type="PROSITE" id="PS51318">
    <property type="entry name" value="TAT"/>
    <property type="match status" value="1"/>
</dbReference>
<name>A0A9Q3ZBY7_9GAMM</name>
<feature type="domain" description="Plastocyanin-like" evidence="7">
    <location>
        <begin position="56"/>
        <end position="164"/>
    </location>
</feature>
<dbReference type="PROSITE" id="PS00080">
    <property type="entry name" value="MULTICOPPER_OXIDASE2"/>
    <property type="match status" value="1"/>
</dbReference>
<dbReference type="InterPro" id="IPR006376">
    <property type="entry name" value="Cu-R_CopA"/>
</dbReference>
<dbReference type="Pfam" id="PF00394">
    <property type="entry name" value="Cu-oxidase"/>
    <property type="match status" value="1"/>
</dbReference>
<organism evidence="8 9">
    <name type="scientific">Alloalcanivorax xenomutans</name>
    <dbReference type="NCBI Taxonomy" id="1094342"/>
    <lineage>
        <taxon>Bacteria</taxon>
        <taxon>Pseudomonadati</taxon>
        <taxon>Pseudomonadota</taxon>
        <taxon>Gammaproteobacteria</taxon>
        <taxon>Oceanospirillales</taxon>
        <taxon>Alcanivoracaceae</taxon>
        <taxon>Alloalcanivorax</taxon>
    </lineage>
</organism>
<keyword evidence="9" id="KW-1185">Reference proteome</keyword>
<dbReference type="InterPro" id="IPR034279">
    <property type="entry name" value="CuRO_3_CopA"/>
</dbReference>
<protein>
    <submittedName>
        <fullName evidence="8">Copper resistance system multicopper oxidase</fullName>
    </submittedName>
</protein>
<dbReference type="InterPro" id="IPR006311">
    <property type="entry name" value="TAT_signal"/>
</dbReference>
<dbReference type="InterPro" id="IPR034284">
    <property type="entry name" value="CuRO_1_CopA"/>
</dbReference>
<keyword evidence="1" id="KW-0479">Metal-binding</keyword>
<accession>A0A9Q3ZBY7</accession>